<dbReference type="RefSeq" id="XP_025571116.1">
    <property type="nucleotide sequence ID" value="XM_025721711.1"/>
</dbReference>
<proteinExistence type="predicted"/>
<reference evidence="1 2" key="1">
    <citation type="submission" date="2018-02" db="EMBL/GenBank/DDBJ databases">
        <title>The genomes of Aspergillus section Nigri reveals drivers in fungal speciation.</title>
        <authorList>
            <consortium name="DOE Joint Genome Institute"/>
            <person name="Vesth T.C."/>
            <person name="Nybo J."/>
            <person name="Theobald S."/>
            <person name="Brandl J."/>
            <person name="Frisvad J.C."/>
            <person name="Nielsen K.F."/>
            <person name="Lyhne E.K."/>
            <person name="Kogle M.E."/>
            <person name="Kuo A."/>
            <person name="Riley R."/>
            <person name="Clum A."/>
            <person name="Nolan M."/>
            <person name="Lipzen A."/>
            <person name="Salamov A."/>
            <person name="Henrissat B."/>
            <person name="Wiebenga A."/>
            <person name="De vries R.P."/>
            <person name="Grigoriev I.V."/>
            <person name="Mortensen U.H."/>
            <person name="Andersen M.R."/>
            <person name="Baker S.E."/>
        </authorList>
    </citation>
    <scope>NUCLEOTIDE SEQUENCE [LARGE SCALE GENOMIC DNA]</scope>
    <source>
        <strain evidence="1 2">CBS 121593</strain>
    </source>
</reference>
<evidence type="ECO:0000313" key="2">
    <source>
        <dbReference type="Proteomes" id="UP000249402"/>
    </source>
</evidence>
<dbReference type="VEuPathDB" id="FungiDB:BO80DRAFT_448951"/>
<organism evidence="1 2">
    <name type="scientific">Aspergillus ibericus CBS 121593</name>
    <dbReference type="NCBI Taxonomy" id="1448316"/>
    <lineage>
        <taxon>Eukaryota</taxon>
        <taxon>Fungi</taxon>
        <taxon>Dikarya</taxon>
        <taxon>Ascomycota</taxon>
        <taxon>Pezizomycotina</taxon>
        <taxon>Eurotiomycetes</taxon>
        <taxon>Eurotiomycetidae</taxon>
        <taxon>Eurotiales</taxon>
        <taxon>Aspergillaceae</taxon>
        <taxon>Aspergillus</taxon>
        <taxon>Aspergillus subgen. Circumdati</taxon>
    </lineage>
</organism>
<dbReference type="OrthoDB" id="4156714at2759"/>
<dbReference type="AlphaFoldDB" id="A0A395GPA6"/>
<dbReference type="GeneID" id="37226576"/>
<dbReference type="EMBL" id="KZ824470">
    <property type="protein sequence ID" value="RAK96788.1"/>
    <property type="molecule type" value="Genomic_DNA"/>
</dbReference>
<keyword evidence="2" id="KW-1185">Reference proteome</keyword>
<sequence length="119" mass="13841">MALLNRNEYVATIRGVDRLLNTGSEGWATTHNHVGRVYRAIDQRLRSWIMDYVLDRLTHLSTEQTGTIIQSLEGYCVQEDWATLTNLLPYNARQFIGELLAESLIYKTIMNQVFENSFW</sequence>
<dbReference type="Proteomes" id="UP000249402">
    <property type="component" value="Unassembled WGS sequence"/>
</dbReference>
<evidence type="ECO:0000313" key="1">
    <source>
        <dbReference type="EMBL" id="RAK96788.1"/>
    </source>
</evidence>
<protein>
    <submittedName>
        <fullName evidence="1">Uncharacterized protein</fullName>
    </submittedName>
</protein>
<gene>
    <name evidence="1" type="ORF">BO80DRAFT_448951</name>
</gene>
<accession>A0A395GPA6</accession>
<name>A0A395GPA6_9EURO</name>